<comment type="caution">
    <text evidence="1">The sequence shown here is derived from an EMBL/GenBank/DDBJ whole genome shotgun (WGS) entry which is preliminary data.</text>
</comment>
<dbReference type="EMBL" id="BSNS01000020">
    <property type="protein sequence ID" value="GLQ56468.1"/>
    <property type="molecule type" value="Genomic_DNA"/>
</dbReference>
<dbReference type="Proteomes" id="UP001156691">
    <property type="component" value="Unassembled WGS sequence"/>
</dbReference>
<protein>
    <submittedName>
        <fullName evidence="1">Sarcosine oxidase subunit delta</fullName>
    </submittedName>
</protein>
<dbReference type="InterPro" id="IPR006279">
    <property type="entry name" value="SoxD"/>
</dbReference>
<accession>A0ABQ5W9S8</accession>
<dbReference type="Pfam" id="PF04267">
    <property type="entry name" value="SoxD"/>
    <property type="match status" value="1"/>
</dbReference>
<evidence type="ECO:0000313" key="2">
    <source>
        <dbReference type="Proteomes" id="UP001156691"/>
    </source>
</evidence>
<organism evidence="1 2">
    <name type="scientific">Devosia nitrariae</name>
    <dbReference type="NCBI Taxonomy" id="2071872"/>
    <lineage>
        <taxon>Bacteria</taxon>
        <taxon>Pseudomonadati</taxon>
        <taxon>Pseudomonadota</taxon>
        <taxon>Alphaproteobacteria</taxon>
        <taxon>Hyphomicrobiales</taxon>
        <taxon>Devosiaceae</taxon>
        <taxon>Devosia</taxon>
    </lineage>
</organism>
<reference evidence="2" key="1">
    <citation type="journal article" date="2019" name="Int. J. Syst. Evol. Microbiol.">
        <title>The Global Catalogue of Microorganisms (GCM) 10K type strain sequencing project: providing services to taxonomists for standard genome sequencing and annotation.</title>
        <authorList>
            <consortium name="The Broad Institute Genomics Platform"/>
            <consortium name="The Broad Institute Genome Sequencing Center for Infectious Disease"/>
            <person name="Wu L."/>
            <person name="Ma J."/>
        </authorList>
    </citation>
    <scope>NUCLEOTIDE SEQUENCE [LARGE SCALE GENOMIC DNA]</scope>
    <source>
        <strain evidence="2">NBRC 112416</strain>
    </source>
</reference>
<sequence>MLAITCPNCGERNSNEFRYGGDASIVRPSHEDPSEEAWFRYVYIRDNPKGPHREYWQHVGGCRGWLIIERNTSNHVVLGVRRAGECR</sequence>
<gene>
    <name evidence="1" type="ORF">GCM10010862_37270</name>
</gene>
<keyword evidence="2" id="KW-1185">Reference proteome</keyword>
<dbReference type="Gene3D" id="3.30.2270.10">
    <property type="entry name" value="Folate-binding superfamily"/>
    <property type="match status" value="1"/>
</dbReference>
<dbReference type="RefSeq" id="WP_284341874.1">
    <property type="nucleotide sequence ID" value="NZ_BSNS01000020.1"/>
</dbReference>
<proteinExistence type="predicted"/>
<evidence type="ECO:0000313" key="1">
    <source>
        <dbReference type="EMBL" id="GLQ56468.1"/>
    </source>
</evidence>
<dbReference type="InterPro" id="IPR038561">
    <property type="entry name" value="SoxD_sf"/>
</dbReference>
<name>A0ABQ5W9S8_9HYPH</name>